<gene>
    <name evidence="1" type="ORF">VITISV_025181</name>
</gene>
<proteinExistence type="predicted"/>
<organism evidence="1">
    <name type="scientific">Vitis vinifera</name>
    <name type="common">Grape</name>
    <dbReference type="NCBI Taxonomy" id="29760"/>
    <lineage>
        <taxon>Eukaryota</taxon>
        <taxon>Viridiplantae</taxon>
        <taxon>Streptophyta</taxon>
        <taxon>Embryophyta</taxon>
        <taxon>Tracheophyta</taxon>
        <taxon>Spermatophyta</taxon>
        <taxon>Magnoliopsida</taxon>
        <taxon>eudicotyledons</taxon>
        <taxon>Gunneridae</taxon>
        <taxon>Pentapetalae</taxon>
        <taxon>rosids</taxon>
        <taxon>Vitales</taxon>
        <taxon>Vitaceae</taxon>
        <taxon>Viteae</taxon>
        <taxon>Vitis</taxon>
    </lineage>
</organism>
<accession>A5BZJ7</accession>
<sequence>MHLAVARGTHLAVARGTYLTMTHGTHCHPGHPHPDLPIKHTWRTFYIRTASRKSKRRLQSIGIRTASINTSSPQYIQITNMGYPDMIVRIID</sequence>
<dbReference type="EMBL" id="AM476833">
    <property type="protein sequence ID" value="CAN66181.1"/>
    <property type="molecule type" value="Genomic_DNA"/>
</dbReference>
<name>A5BZJ7_VITVI</name>
<protein>
    <submittedName>
        <fullName evidence="1">Uncharacterized protein</fullName>
    </submittedName>
</protein>
<dbReference type="AlphaFoldDB" id="A5BZJ7"/>
<reference evidence="1" key="1">
    <citation type="journal article" date="2007" name="PLoS ONE">
        <title>The first genome sequence of an elite grapevine cultivar (Pinot noir Vitis vinifera L.): coping with a highly heterozygous genome.</title>
        <authorList>
            <person name="Velasco R."/>
            <person name="Zharkikh A."/>
            <person name="Troggio M."/>
            <person name="Cartwright D.A."/>
            <person name="Cestaro A."/>
            <person name="Pruss D."/>
            <person name="Pindo M."/>
            <person name="FitzGerald L.M."/>
            <person name="Vezzulli S."/>
            <person name="Reid J."/>
            <person name="Malacarne G."/>
            <person name="Iliev D."/>
            <person name="Coppola G."/>
            <person name="Wardell B."/>
            <person name="Micheletti D."/>
            <person name="Macalma T."/>
            <person name="Facci M."/>
            <person name="Mitchell J.T."/>
            <person name="Perazzolli M."/>
            <person name="Eldredge G."/>
            <person name="Gatto P."/>
            <person name="Oyzerski R."/>
            <person name="Moretto M."/>
            <person name="Gutin N."/>
            <person name="Stefanini M."/>
            <person name="Chen Y."/>
            <person name="Segala C."/>
            <person name="Davenport C."/>
            <person name="Dematte L."/>
            <person name="Mraz A."/>
            <person name="Battilana J."/>
            <person name="Stormo K."/>
            <person name="Costa F."/>
            <person name="Tao Q."/>
            <person name="Si-Ammour A."/>
            <person name="Harkins T."/>
            <person name="Lackey A."/>
            <person name="Perbost C."/>
            <person name="Taillon B."/>
            <person name="Stella A."/>
            <person name="Solovyev V."/>
            <person name="Fawcett J.A."/>
            <person name="Sterck L."/>
            <person name="Vandepoele K."/>
            <person name="Grando S.M."/>
            <person name="Toppo S."/>
            <person name="Moser C."/>
            <person name="Lanchbury J."/>
            <person name="Bogden R."/>
            <person name="Skolnick M."/>
            <person name="Sgaramella V."/>
            <person name="Bhatnagar S.K."/>
            <person name="Fontana P."/>
            <person name="Gutin A."/>
            <person name="Van de Peer Y."/>
            <person name="Salamini F."/>
            <person name="Viola R."/>
        </authorList>
    </citation>
    <scope>NUCLEOTIDE SEQUENCE</scope>
</reference>
<evidence type="ECO:0000313" key="1">
    <source>
        <dbReference type="EMBL" id="CAN66181.1"/>
    </source>
</evidence>